<evidence type="ECO:0000313" key="3">
    <source>
        <dbReference type="Proteomes" id="UP000028631"/>
    </source>
</evidence>
<dbReference type="GO" id="GO:0003824">
    <property type="term" value="F:catalytic activity"/>
    <property type="evidence" value="ECO:0007669"/>
    <property type="project" value="InterPro"/>
</dbReference>
<dbReference type="InterPro" id="IPR003539">
    <property type="entry name" value="CD_toxinB"/>
</dbReference>
<protein>
    <recommendedName>
        <fullName evidence="1">Endonuclease/exonuclease/phosphatase domain-containing protein</fullName>
    </recommendedName>
</protein>
<feature type="domain" description="Endonuclease/exonuclease/phosphatase" evidence="1">
    <location>
        <begin position="189"/>
        <end position="436"/>
    </location>
</feature>
<sequence length="446" mass="49857">MPVDQRIRTYIADQLLSGDIETQLEVVISDIVSLLAAAPADAVHTSAYLSYFLSSQSMRSDNEVEQAAFAVHMTFLFRRLYNDATFIRHLRAGPLTDGYAVLLNFYRIHYAFNLNGLRSPLGPLTLDYGNPLRMLQIIVGAAYGPWSVHIRLMGEIRDYHHTRIRRYATTQHIELGRLRAPTHQQFRVATWNMQGTSETFNTKWRTKVLELARANDVVLIQEAGVSPLSARLISYLNVQDQFGTTHVVAQLLWEAGTTSRPENYHVFYLDVKRLRVNLAIVVAASRDIDVREVVILSDGLPDSNGDPVTRPAFGVQIRRQSPAPHPPAETVTVLNFHAISGGGPNAPRMLREISWHTETPYVLAGDFNRDPRTTNSAYPSRRGNWISPPDIAQLVMAEAATHPSTDPQNMLDYAVTNGTSEVTRGGRVDTLGPSDHLAVSYQFSFP</sequence>
<dbReference type="InterPro" id="IPR036691">
    <property type="entry name" value="Endo/exonu/phosph_ase_sf"/>
</dbReference>
<comment type="caution">
    <text evidence="2">The sequence shown here is derived from an EMBL/GenBank/DDBJ whole genome shotgun (WGS) entry which is preliminary data.</text>
</comment>
<keyword evidence="3" id="KW-1185">Reference proteome</keyword>
<dbReference type="AlphaFoldDB" id="A0A085V992"/>
<dbReference type="Pfam" id="PF03372">
    <property type="entry name" value="Exo_endo_phos"/>
    <property type="match status" value="1"/>
</dbReference>
<gene>
    <name evidence="2" type="ORF">IV01_23070</name>
</gene>
<dbReference type="SUPFAM" id="SSF56219">
    <property type="entry name" value="DNase I-like"/>
    <property type="match status" value="1"/>
</dbReference>
<dbReference type="OrthoDB" id="9065754at2"/>
<dbReference type="EMBL" id="JPQU01000078">
    <property type="protein sequence ID" value="KFE52005.1"/>
    <property type="molecule type" value="Genomic_DNA"/>
</dbReference>
<dbReference type="Proteomes" id="UP000028631">
    <property type="component" value="Unassembled WGS sequence"/>
</dbReference>
<organism evidence="2 3">
    <name type="scientific">Pseudomonas syringae</name>
    <dbReference type="NCBI Taxonomy" id="317"/>
    <lineage>
        <taxon>Bacteria</taxon>
        <taxon>Pseudomonadati</taxon>
        <taxon>Pseudomonadota</taxon>
        <taxon>Gammaproteobacteria</taxon>
        <taxon>Pseudomonadales</taxon>
        <taxon>Pseudomonadaceae</taxon>
        <taxon>Pseudomonas</taxon>
    </lineage>
</organism>
<proteinExistence type="predicted"/>
<dbReference type="RefSeq" id="WP_032631211.1">
    <property type="nucleotide sequence ID" value="NZ_JPQU01000078.1"/>
</dbReference>
<dbReference type="Gene3D" id="3.60.10.10">
    <property type="entry name" value="Endonuclease/exonuclease/phosphatase"/>
    <property type="match status" value="1"/>
</dbReference>
<dbReference type="PRINTS" id="PR01388">
    <property type="entry name" value="CDTOXINB"/>
</dbReference>
<dbReference type="InterPro" id="IPR005135">
    <property type="entry name" value="Endo/exonuclease/phosphatase"/>
</dbReference>
<dbReference type="PATRIC" id="fig|317.175.peg.4812"/>
<accession>A0A085V992</accession>
<name>A0A085V992_PSESX</name>
<reference evidence="2 3" key="1">
    <citation type="submission" date="2014-07" db="EMBL/GenBank/DDBJ databases">
        <title>Draft Genome Sequences of Environmental Pseudomonas syringae strains.</title>
        <authorList>
            <person name="Baltrus D.A."/>
            <person name="Berge O."/>
            <person name="Morris C."/>
        </authorList>
    </citation>
    <scope>NUCLEOTIDE SEQUENCE [LARGE SCALE GENOMIC DNA]</scope>
    <source>
        <strain evidence="2 3">GAW0119</strain>
    </source>
</reference>
<evidence type="ECO:0000313" key="2">
    <source>
        <dbReference type="EMBL" id="KFE52005.1"/>
    </source>
</evidence>
<evidence type="ECO:0000259" key="1">
    <source>
        <dbReference type="Pfam" id="PF03372"/>
    </source>
</evidence>